<name>A0A1M6CF54_9ACTN</name>
<proteinExistence type="predicted"/>
<dbReference type="Proteomes" id="UP000184452">
    <property type="component" value="Unassembled WGS sequence"/>
</dbReference>
<gene>
    <name evidence="1" type="ORF">SAMN05421803_101686</name>
</gene>
<organism evidence="1 2">
    <name type="scientific">Nocardiopsis flavescens</name>
    <dbReference type="NCBI Taxonomy" id="758803"/>
    <lineage>
        <taxon>Bacteria</taxon>
        <taxon>Bacillati</taxon>
        <taxon>Actinomycetota</taxon>
        <taxon>Actinomycetes</taxon>
        <taxon>Streptosporangiales</taxon>
        <taxon>Nocardiopsidaceae</taxon>
        <taxon>Nocardiopsis</taxon>
    </lineage>
</organism>
<dbReference type="STRING" id="758803.SAMN05421803_101686"/>
<accession>A0A1M6CF54</accession>
<keyword evidence="2" id="KW-1185">Reference proteome</keyword>
<reference evidence="1 2" key="1">
    <citation type="submission" date="2016-11" db="EMBL/GenBank/DDBJ databases">
        <authorList>
            <person name="Jaros S."/>
            <person name="Januszkiewicz K."/>
            <person name="Wedrychowicz H."/>
        </authorList>
    </citation>
    <scope>NUCLEOTIDE SEQUENCE [LARGE SCALE GENOMIC DNA]</scope>
    <source>
        <strain evidence="1 2">CGMCC 4.5723</strain>
    </source>
</reference>
<dbReference type="AlphaFoldDB" id="A0A1M6CF54"/>
<dbReference type="EMBL" id="FQZK01000001">
    <property type="protein sequence ID" value="SHI59649.1"/>
    <property type="molecule type" value="Genomic_DNA"/>
</dbReference>
<evidence type="ECO:0000313" key="2">
    <source>
        <dbReference type="Proteomes" id="UP000184452"/>
    </source>
</evidence>
<evidence type="ECO:0000313" key="1">
    <source>
        <dbReference type="EMBL" id="SHI59649.1"/>
    </source>
</evidence>
<protein>
    <submittedName>
        <fullName evidence="1">Uncharacterized protein</fullName>
    </submittedName>
</protein>
<dbReference type="OrthoDB" id="9839478at2"/>
<sequence length="164" mass="17842">MFLLSPRAFGYQTWLQNVASTDTPAIELTPTGPNGSTKHFYIDPGEAYILPESGLILGFFLRYTNGSTEFFALDHPGHLGQGEHNTGAGHLAMDAHTVWKMITNPTPANIVKKGIGFVLRHTETGQAIREAAVCVVHNWNGAPENSGYYSQSDGTCLIRGLCHL</sequence>
<dbReference type="RefSeq" id="WP_073374727.1">
    <property type="nucleotide sequence ID" value="NZ_FQZK01000001.1"/>
</dbReference>